<accession>A0A6M8I0H7</accession>
<dbReference type="PANTHER" id="PTHR48107">
    <property type="entry name" value="NADPH-DEPENDENT ALDEHYDE REDUCTASE-LIKE PROTEIN, CHLOROPLASTIC-RELATED"/>
    <property type="match status" value="1"/>
</dbReference>
<dbReference type="FunFam" id="3.40.50.720:FF:000084">
    <property type="entry name" value="Short-chain dehydrogenase reductase"/>
    <property type="match status" value="1"/>
</dbReference>
<dbReference type="EMBL" id="CP053713">
    <property type="protein sequence ID" value="QKE93978.1"/>
    <property type="molecule type" value="Genomic_DNA"/>
</dbReference>
<feature type="domain" description="Ketoreductase" evidence="3">
    <location>
        <begin position="7"/>
        <end position="185"/>
    </location>
</feature>
<evidence type="ECO:0000256" key="1">
    <source>
        <dbReference type="ARBA" id="ARBA00006484"/>
    </source>
</evidence>
<dbReference type="Proteomes" id="UP000500767">
    <property type="component" value="Plasmid unnamed6"/>
</dbReference>
<dbReference type="SUPFAM" id="SSF51735">
    <property type="entry name" value="NAD(P)-binding Rossmann-fold domains"/>
    <property type="match status" value="1"/>
</dbReference>
<dbReference type="InterPro" id="IPR020904">
    <property type="entry name" value="Sc_DH/Rdtase_CS"/>
</dbReference>
<dbReference type="PRINTS" id="PR00081">
    <property type="entry name" value="GDHRDH"/>
</dbReference>
<evidence type="ECO:0000259" key="3">
    <source>
        <dbReference type="SMART" id="SM00822"/>
    </source>
</evidence>
<sequence length="246" mass="25074">MSSTSQKVAIVTGASGGIGAAVSERLAKDGFTVVVNYVGNAAGAEALVRKIDAAGGRATTAQADVSDAAAFVRMFDAAEAAFGGVDVLVNSGGIMKLSPIGETDDALFDQQVAVNLKGVFNGLREAARRLRNGGRIVSFSSSVVGLYQPTYGVYAATKAGVEAMTHILSKELRGRDITVNAIAPGPVATKLFLDGKPKEAIEGAAKASPLGRLGEPDDIARAVSFLVGPDGGWINGQILRANGGVI</sequence>
<reference evidence="4 5" key="1">
    <citation type="journal article" date="2014" name="World J. Microbiol. Biotechnol.">
        <title>Biodiversity and physiological characteristics of Antarctic and Arctic lichens-associated bacteria.</title>
        <authorList>
            <person name="Lee Y.M."/>
            <person name="Kim E.H."/>
            <person name="Lee H.K."/>
            <person name="Hong S.G."/>
        </authorList>
    </citation>
    <scope>NUCLEOTIDE SEQUENCE [LARGE SCALE GENOMIC DNA]</scope>
    <source>
        <strain evidence="4 5">PAMC 26569</strain>
        <plasmid evidence="4">unnamed6</plasmid>
    </source>
</reference>
<keyword evidence="2" id="KW-0560">Oxidoreductase</keyword>
<comment type="similarity">
    <text evidence="1">Belongs to the short-chain dehydrogenases/reductases (SDR) family.</text>
</comment>
<dbReference type="RefSeq" id="WP_171837239.1">
    <property type="nucleotide sequence ID" value="NZ_CP053713.1"/>
</dbReference>
<dbReference type="InterPro" id="IPR002347">
    <property type="entry name" value="SDR_fam"/>
</dbReference>
<evidence type="ECO:0000256" key="2">
    <source>
        <dbReference type="ARBA" id="ARBA00023002"/>
    </source>
</evidence>
<dbReference type="Pfam" id="PF13561">
    <property type="entry name" value="adh_short_C2"/>
    <property type="match status" value="1"/>
</dbReference>
<dbReference type="InterPro" id="IPR036291">
    <property type="entry name" value="NAD(P)-bd_dom_sf"/>
</dbReference>
<dbReference type="PANTHER" id="PTHR48107:SF7">
    <property type="entry name" value="RE15974P"/>
    <property type="match status" value="1"/>
</dbReference>
<proteinExistence type="inferred from homology"/>
<dbReference type="Gene3D" id="3.40.50.720">
    <property type="entry name" value="NAD(P)-binding Rossmann-like Domain"/>
    <property type="match status" value="1"/>
</dbReference>
<name>A0A6M8I0H7_9PROT</name>
<organism evidence="4 5">
    <name type="scientific">Lichenicola cladoniae</name>
    <dbReference type="NCBI Taxonomy" id="1484109"/>
    <lineage>
        <taxon>Bacteria</taxon>
        <taxon>Pseudomonadati</taxon>
        <taxon>Pseudomonadota</taxon>
        <taxon>Alphaproteobacteria</taxon>
        <taxon>Acetobacterales</taxon>
        <taxon>Acetobacteraceae</taxon>
        <taxon>Lichenicola</taxon>
    </lineage>
</organism>
<dbReference type="CDD" id="cd05362">
    <property type="entry name" value="THN_reductase-like_SDR_c"/>
    <property type="match status" value="1"/>
</dbReference>
<evidence type="ECO:0000313" key="4">
    <source>
        <dbReference type="EMBL" id="QKE93978.1"/>
    </source>
</evidence>
<dbReference type="InterPro" id="IPR057326">
    <property type="entry name" value="KR_dom"/>
</dbReference>
<keyword evidence="4" id="KW-0614">Plasmid</keyword>
<dbReference type="PRINTS" id="PR00080">
    <property type="entry name" value="SDRFAMILY"/>
</dbReference>
<dbReference type="GO" id="GO:0016614">
    <property type="term" value="F:oxidoreductase activity, acting on CH-OH group of donors"/>
    <property type="evidence" value="ECO:0007669"/>
    <property type="project" value="UniProtKB-ARBA"/>
</dbReference>
<dbReference type="PROSITE" id="PS00061">
    <property type="entry name" value="ADH_SHORT"/>
    <property type="match status" value="1"/>
</dbReference>
<gene>
    <name evidence="4" type="ORF">HN018_27860</name>
</gene>
<dbReference type="KEGG" id="lck:HN018_27860"/>
<keyword evidence="5" id="KW-1185">Reference proteome</keyword>
<dbReference type="AlphaFoldDB" id="A0A6M8I0H7"/>
<dbReference type="SMART" id="SM00822">
    <property type="entry name" value="PKS_KR"/>
    <property type="match status" value="1"/>
</dbReference>
<geneLocation type="plasmid" evidence="4 5">
    <name>unnamed6</name>
</geneLocation>
<evidence type="ECO:0000313" key="5">
    <source>
        <dbReference type="Proteomes" id="UP000500767"/>
    </source>
</evidence>
<protein>
    <submittedName>
        <fullName evidence="4">SDR family oxidoreductase</fullName>
    </submittedName>
</protein>